<keyword evidence="1" id="KW-0732">Signal</keyword>
<reference evidence="2 3" key="1">
    <citation type="journal article" date="2010" name="Stand. Genomic Sci.">
        <title>Complete genome sequence of Arcobacter nitrofigilis type strain (CI).</title>
        <authorList>
            <person name="Pati A."/>
            <person name="Gronow S."/>
            <person name="Lapidus A."/>
            <person name="Copeland A."/>
            <person name="Glavina Del Rio T."/>
            <person name="Nolan M."/>
            <person name="Lucas S."/>
            <person name="Tice H."/>
            <person name="Cheng J.F."/>
            <person name="Han C."/>
            <person name="Chertkov O."/>
            <person name="Bruce D."/>
            <person name="Tapia R."/>
            <person name="Goodwin L."/>
            <person name="Pitluck S."/>
            <person name="Liolios K."/>
            <person name="Ivanova N."/>
            <person name="Mavromatis K."/>
            <person name="Chen A."/>
            <person name="Palaniappan K."/>
            <person name="Land M."/>
            <person name="Hauser L."/>
            <person name="Chang Y.J."/>
            <person name="Jeffries C.D."/>
            <person name="Detter J.C."/>
            <person name="Rohde M."/>
            <person name="Goker M."/>
            <person name="Bristow J."/>
            <person name="Eisen J.A."/>
            <person name="Markowitz V."/>
            <person name="Hugenholtz P."/>
            <person name="Klenk H.P."/>
            <person name="Kyrpides N.C."/>
        </authorList>
    </citation>
    <scope>NUCLEOTIDE SEQUENCE [LARGE SCALE GENOMIC DNA]</scope>
    <source>
        <strain evidence="3">ATCC 33309 / DSM 7299 / CCUG 15893 / LMG 7604 / NCTC 12251 / CI</strain>
    </source>
</reference>
<evidence type="ECO:0000256" key="1">
    <source>
        <dbReference type="SAM" id="SignalP"/>
    </source>
</evidence>
<dbReference type="STRING" id="572480.Arnit_0809"/>
<accession>D5V2P1</accession>
<evidence type="ECO:0000313" key="2">
    <source>
        <dbReference type="EMBL" id="ADG92473.1"/>
    </source>
</evidence>
<dbReference type="AlphaFoldDB" id="D5V2P1"/>
<sequence precursor="true">MRNKIITLALSGVALFIMSGCSAKGPQFNGFNEPTKGNSNVYIYRTSSLGAGVTPNIHDTNLEDSTDKIVGNVKPNGYIMTTITPGMHKFWAKTEVTNEVNLNIDPNKIYCIKNYISMGFLVGHPQFEIVDMNKCKDEIKETKLSLQK</sequence>
<dbReference type="OrthoDB" id="7375569at2"/>
<name>D5V2P1_ARCNC</name>
<dbReference type="EMBL" id="CP001999">
    <property type="protein sequence ID" value="ADG92473.1"/>
    <property type="molecule type" value="Genomic_DNA"/>
</dbReference>
<dbReference type="PROSITE" id="PS51257">
    <property type="entry name" value="PROKAR_LIPOPROTEIN"/>
    <property type="match status" value="1"/>
</dbReference>
<organism evidence="2 3">
    <name type="scientific">Arcobacter nitrofigilis (strain ATCC 33309 / DSM 7299 / CCUG 15893 / LMG 7604 / NCTC 12251 / CI)</name>
    <name type="common">Campylobacter nitrofigilis</name>
    <dbReference type="NCBI Taxonomy" id="572480"/>
    <lineage>
        <taxon>Bacteria</taxon>
        <taxon>Pseudomonadati</taxon>
        <taxon>Campylobacterota</taxon>
        <taxon>Epsilonproteobacteria</taxon>
        <taxon>Campylobacterales</taxon>
        <taxon>Arcobacteraceae</taxon>
        <taxon>Arcobacter</taxon>
    </lineage>
</organism>
<gene>
    <name evidence="2" type="ordered locus">Arnit_0809</name>
</gene>
<dbReference type="HOGENOM" id="CLU_1925349_0_0_7"/>
<evidence type="ECO:0000313" key="3">
    <source>
        <dbReference type="Proteomes" id="UP000000939"/>
    </source>
</evidence>
<feature type="chain" id="PRO_5003078039" description="DUF2846 domain-containing protein" evidence="1">
    <location>
        <begin position="24"/>
        <end position="148"/>
    </location>
</feature>
<keyword evidence="3" id="KW-1185">Reference proteome</keyword>
<feature type="signal peptide" evidence="1">
    <location>
        <begin position="1"/>
        <end position="23"/>
    </location>
</feature>
<proteinExistence type="predicted"/>
<dbReference type="RefSeq" id="WP_013134618.1">
    <property type="nucleotide sequence ID" value="NC_014166.1"/>
</dbReference>
<protein>
    <recommendedName>
        <fullName evidence="4">DUF2846 domain-containing protein</fullName>
    </recommendedName>
</protein>
<evidence type="ECO:0008006" key="4">
    <source>
        <dbReference type="Google" id="ProtNLM"/>
    </source>
</evidence>
<dbReference type="Proteomes" id="UP000000939">
    <property type="component" value="Chromosome"/>
</dbReference>
<dbReference type="KEGG" id="ant:Arnit_0809"/>